<comment type="caution">
    <text evidence="11">The sequence shown here is derived from an EMBL/GenBank/DDBJ whole genome shotgun (WGS) entry which is preliminary data.</text>
</comment>
<evidence type="ECO:0000256" key="10">
    <source>
        <dbReference type="SAM" id="Phobius"/>
    </source>
</evidence>
<dbReference type="Proteomes" id="UP000247409">
    <property type="component" value="Unassembled WGS sequence"/>
</dbReference>
<comment type="subcellular location">
    <subcellularLocation>
        <location evidence="1">Endomembrane system</location>
        <topology evidence="1">Multi-pass membrane protein</topology>
    </subcellularLocation>
</comment>
<evidence type="ECO:0000256" key="3">
    <source>
        <dbReference type="ARBA" id="ARBA00022448"/>
    </source>
</evidence>
<dbReference type="GO" id="GO:0004427">
    <property type="term" value="F:inorganic diphosphate phosphatase activity"/>
    <property type="evidence" value="ECO:0007669"/>
    <property type="project" value="InterPro"/>
</dbReference>
<protein>
    <recommendedName>
        <fullName evidence="2">H(+)-exporting diphosphatase</fullName>
        <ecNumber evidence="2">7.1.3.1</ecNumber>
    </recommendedName>
</protein>
<evidence type="ECO:0000256" key="7">
    <source>
        <dbReference type="ARBA" id="ARBA00022989"/>
    </source>
</evidence>
<dbReference type="AlphaFoldDB" id="A0A2V3J922"/>
<feature type="transmembrane region" description="Helical" evidence="10">
    <location>
        <begin position="128"/>
        <end position="149"/>
    </location>
</feature>
<feature type="transmembrane region" description="Helical" evidence="10">
    <location>
        <begin position="707"/>
        <end position="730"/>
    </location>
</feature>
<feature type="transmembrane region" description="Helical" evidence="10">
    <location>
        <begin position="857"/>
        <end position="878"/>
    </location>
</feature>
<organism evidence="11 12">
    <name type="scientific">Gracilariopsis chorda</name>
    <dbReference type="NCBI Taxonomy" id="448386"/>
    <lineage>
        <taxon>Eukaryota</taxon>
        <taxon>Rhodophyta</taxon>
        <taxon>Florideophyceae</taxon>
        <taxon>Rhodymeniophycidae</taxon>
        <taxon>Gracilariales</taxon>
        <taxon>Gracilariaceae</taxon>
        <taxon>Gracilariopsis</taxon>
    </lineage>
</organism>
<keyword evidence="7 10" id="KW-1133">Transmembrane helix</keyword>
<dbReference type="InterPro" id="IPR004131">
    <property type="entry name" value="PPase-energised_H-pump"/>
</dbReference>
<dbReference type="OrthoDB" id="5210at2759"/>
<feature type="transmembrane region" description="Helical" evidence="10">
    <location>
        <begin position="175"/>
        <end position="193"/>
    </location>
</feature>
<evidence type="ECO:0000256" key="6">
    <source>
        <dbReference type="ARBA" id="ARBA00022967"/>
    </source>
</evidence>
<evidence type="ECO:0000256" key="1">
    <source>
        <dbReference type="ARBA" id="ARBA00004127"/>
    </source>
</evidence>
<reference evidence="11 12" key="1">
    <citation type="journal article" date="2018" name="Mol. Biol. Evol.">
        <title>Analysis of the draft genome of the red seaweed Gracilariopsis chorda provides insights into genome size evolution in Rhodophyta.</title>
        <authorList>
            <person name="Lee J."/>
            <person name="Yang E.C."/>
            <person name="Graf L."/>
            <person name="Yang J.H."/>
            <person name="Qiu H."/>
            <person name="Zel Zion U."/>
            <person name="Chan C.X."/>
            <person name="Stephens T.G."/>
            <person name="Weber A.P.M."/>
            <person name="Boo G.H."/>
            <person name="Boo S.M."/>
            <person name="Kim K.M."/>
            <person name="Shin Y."/>
            <person name="Jung M."/>
            <person name="Lee S.J."/>
            <person name="Yim H.S."/>
            <person name="Lee J.H."/>
            <person name="Bhattacharya D."/>
            <person name="Yoon H.S."/>
        </authorList>
    </citation>
    <scope>NUCLEOTIDE SEQUENCE [LARGE SCALE GENOMIC DNA]</scope>
    <source>
        <strain evidence="11 12">SKKU-2015</strain>
        <tissue evidence="11">Whole body</tissue>
    </source>
</reference>
<keyword evidence="5" id="KW-0460">Magnesium</keyword>
<evidence type="ECO:0000313" key="12">
    <source>
        <dbReference type="Proteomes" id="UP000247409"/>
    </source>
</evidence>
<feature type="transmembrane region" description="Helical" evidence="10">
    <location>
        <begin position="474"/>
        <end position="497"/>
    </location>
</feature>
<feature type="transmembrane region" description="Helical" evidence="10">
    <location>
        <begin position="74"/>
        <end position="91"/>
    </location>
</feature>
<dbReference type="GO" id="GO:0009678">
    <property type="term" value="F:diphosphate hydrolysis-driven proton transmembrane transporter activity"/>
    <property type="evidence" value="ECO:0007669"/>
    <property type="project" value="UniProtKB-EC"/>
</dbReference>
<name>A0A2V3J922_9FLOR</name>
<keyword evidence="3" id="KW-0813">Transport</keyword>
<feature type="transmembrane region" description="Helical" evidence="10">
    <location>
        <begin position="767"/>
        <end position="790"/>
    </location>
</feature>
<feature type="transmembrane region" description="Helical" evidence="10">
    <location>
        <begin position="651"/>
        <end position="673"/>
    </location>
</feature>
<dbReference type="GO" id="GO:0012505">
    <property type="term" value="C:endomembrane system"/>
    <property type="evidence" value="ECO:0007669"/>
    <property type="project" value="UniProtKB-SubCell"/>
</dbReference>
<keyword evidence="8" id="KW-0406">Ion transport</keyword>
<dbReference type="Pfam" id="PF03030">
    <property type="entry name" value="H_PPase"/>
    <property type="match status" value="1"/>
</dbReference>
<dbReference type="STRING" id="448386.A0A2V3J922"/>
<feature type="transmembrane region" description="Helical" evidence="10">
    <location>
        <begin position="830"/>
        <end position="851"/>
    </location>
</feature>
<feature type="transmembrane region" description="Helical" evidence="10">
    <location>
        <begin position="252"/>
        <end position="271"/>
    </location>
</feature>
<evidence type="ECO:0000313" key="11">
    <source>
        <dbReference type="EMBL" id="PXF49480.1"/>
    </source>
</evidence>
<gene>
    <name evidence="11" type="ORF">BWQ96_00796</name>
</gene>
<sequence length="1035" mass="110562">MDTTDNPNNIDKLQAHRIGLSPASRYVGYQPVDVNDFGLRVQHDPESLILTSLRVYDLPAPLVTDSPQHHKPTIIAAIVSFMFFLVALTLATTTTSCNLGMCDKIDRSSLPSHNYRFRVVPFEAPLRYAWVALAVASLGIFVFCIHVILIKKRSSGNHAVQSLAALVRHTTNTTLLHQFKYFAPVVFAIFLLLSLTNNWRMGACFLFGAVITSLASLLSQSISAAGSLRAAALMISSVPKAILLAMSTASSIVIAIIASVLGGFALSYIIFRDVRALSGFVIGAAVLALMIRLAGGLFETSLKADDNPNDHDQSSQSQFRQVFAITPHYMITSVASLVASNIGHLGGMVAQVFAVYAAAIISTAILGASFPFFYSNPFATCVFNHLALDKECVLYREGVKVSLAVSICRDQSLLSRYPSFKALESNTAFVALPFILGLVSLIIAVISTLYTAMPKRVGNGSQRDATLRSVIRPLRLNILVAALLTIVCAAALSWSLFGSRSSFQKVAGATIDRYELPPLTTANAARRCRPRRLVTEGENDRNREFPVLNLNNVRYQPLDSHGFDFPRVSQIPLRVFLCMLLGSICAVLYGLSVEQGTGVMESCVQRVMKKTTDKDGAYLTEALGMGLLWTVGGTFVVVLATSVSYTLLRAYGIGLCVLGMLCTMAPVLAICCVGRIMESAHAINELCGLSGVGMDDTSQLKGFTQGFWTMCAALLGVCGLMCCLVLKWVLLQETGLLSGSRSLGGTNTLSPSRHITDVDMIDISERLVFLSMGVGVWGVMLFIAAMIFGARHTRDAVRRKCRQGSGTGAAAIASSATEWILRAAQARREAGLETVVIGLVAVIWPLASGLALGQRALAGAVAGAIGVSIGLSTALLVCGGVGQASCCAHNPDGEQGPSQAAVHILGDVGDSMLWIGNSLNGVAVFWSAFAVGVVKLMRADGARGWIGAVLAAVAMMLAITIVVYLARRAKQSEESNPGTNFTFRVNPDAVSPFFLAGPELRAENISPKSRLGVLRLESGSDSYNDLFATVLGIDE</sequence>
<feature type="transmembrane region" description="Helical" evidence="10">
    <location>
        <begin position="352"/>
        <end position="374"/>
    </location>
</feature>
<feature type="transmembrane region" description="Helical" evidence="10">
    <location>
        <begin position="571"/>
        <end position="591"/>
    </location>
</feature>
<feature type="transmembrane region" description="Helical" evidence="10">
    <location>
        <begin position="318"/>
        <end position="340"/>
    </location>
</feature>
<feature type="transmembrane region" description="Helical" evidence="10">
    <location>
        <begin position="944"/>
        <end position="966"/>
    </location>
</feature>
<keyword evidence="9 10" id="KW-0472">Membrane</keyword>
<proteinExistence type="predicted"/>
<evidence type="ECO:0000256" key="2">
    <source>
        <dbReference type="ARBA" id="ARBA00013242"/>
    </source>
</evidence>
<feature type="transmembrane region" description="Helical" evidence="10">
    <location>
        <begin position="278"/>
        <end position="298"/>
    </location>
</feature>
<feature type="transmembrane region" description="Helical" evidence="10">
    <location>
        <begin position="919"/>
        <end position="938"/>
    </location>
</feature>
<evidence type="ECO:0000256" key="5">
    <source>
        <dbReference type="ARBA" id="ARBA00022842"/>
    </source>
</evidence>
<evidence type="ECO:0000256" key="4">
    <source>
        <dbReference type="ARBA" id="ARBA00022692"/>
    </source>
</evidence>
<dbReference type="EC" id="7.1.3.1" evidence="2"/>
<evidence type="ECO:0000256" key="9">
    <source>
        <dbReference type="ARBA" id="ARBA00023136"/>
    </source>
</evidence>
<accession>A0A2V3J922</accession>
<feature type="transmembrane region" description="Helical" evidence="10">
    <location>
        <begin position="618"/>
        <end position="645"/>
    </location>
</feature>
<dbReference type="EMBL" id="NBIV01000005">
    <property type="protein sequence ID" value="PXF49480.1"/>
    <property type="molecule type" value="Genomic_DNA"/>
</dbReference>
<evidence type="ECO:0000256" key="8">
    <source>
        <dbReference type="ARBA" id="ARBA00023065"/>
    </source>
</evidence>
<keyword evidence="6" id="KW-1278">Translocase</keyword>
<feature type="transmembrane region" description="Helical" evidence="10">
    <location>
        <begin position="428"/>
        <end position="453"/>
    </location>
</feature>
<keyword evidence="12" id="KW-1185">Reference proteome</keyword>
<feature type="transmembrane region" description="Helical" evidence="10">
    <location>
        <begin position="199"/>
        <end position="218"/>
    </location>
</feature>
<keyword evidence="4 10" id="KW-0812">Transmembrane</keyword>
<dbReference type="GO" id="GO:0016020">
    <property type="term" value="C:membrane"/>
    <property type="evidence" value="ECO:0007669"/>
    <property type="project" value="InterPro"/>
</dbReference>